<name>A0A167VJ70_9AGAM</name>
<evidence type="ECO:0000313" key="1">
    <source>
        <dbReference type="EMBL" id="KZP05069.1"/>
    </source>
</evidence>
<dbReference type="AlphaFoldDB" id="A0A167VJ70"/>
<dbReference type="Proteomes" id="UP000076532">
    <property type="component" value="Unassembled WGS sequence"/>
</dbReference>
<protein>
    <submittedName>
        <fullName evidence="1">Uncharacterized protein</fullName>
    </submittedName>
</protein>
<dbReference type="PANTHER" id="PTHR35871:SF1">
    <property type="entry name" value="CXC1-LIKE CYSTEINE CLUSTER ASSOCIATED WITH KDZ TRANSPOSASES DOMAIN-CONTAINING PROTEIN"/>
    <property type="match status" value="1"/>
</dbReference>
<reference evidence="1 2" key="1">
    <citation type="journal article" date="2016" name="Mol. Biol. Evol.">
        <title>Comparative Genomics of Early-Diverging Mushroom-Forming Fungi Provides Insights into the Origins of Lignocellulose Decay Capabilities.</title>
        <authorList>
            <person name="Nagy L.G."/>
            <person name="Riley R."/>
            <person name="Tritt A."/>
            <person name="Adam C."/>
            <person name="Daum C."/>
            <person name="Floudas D."/>
            <person name="Sun H."/>
            <person name="Yadav J.S."/>
            <person name="Pangilinan J."/>
            <person name="Larsson K.H."/>
            <person name="Matsuura K."/>
            <person name="Barry K."/>
            <person name="Labutti K."/>
            <person name="Kuo R."/>
            <person name="Ohm R.A."/>
            <person name="Bhattacharya S.S."/>
            <person name="Shirouzu T."/>
            <person name="Yoshinaga Y."/>
            <person name="Martin F.M."/>
            <person name="Grigoriev I.V."/>
            <person name="Hibbett D.S."/>
        </authorList>
    </citation>
    <scope>NUCLEOTIDE SEQUENCE [LARGE SCALE GENOMIC DNA]</scope>
    <source>
        <strain evidence="1 2">CBS 109695</strain>
    </source>
</reference>
<dbReference type="PANTHER" id="PTHR35871">
    <property type="entry name" value="EXPRESSED PROTEIN"/>
    <property type="match status" value="1"/>
</dbReference>
<feature type="non-terminal residue" evidence="1">
    <location>
        <position position="1"/>
    </location>
</feature>
<dbReference type="OrthoDB" id="6511194at2759"/>
<evidence type="ECO:0000313" key="2">
    <source>
        <dbReference type="Proteomes" id="UP000076532"/>
    </source>
</evidence>
<accession>A0A167VJ70</accession>
<dbReference type="EMBL" id="KV417864">
    <property type="protein sequence ID" value="KZP05069.1"/>
    <property type="molecule type" value="Genomic_DNA"/>
</dbReference>
<gene>
    <name evidence="1" type="ORF">FIBSPDRAFT_766406</name>
</gene>
<keyword evidence="2" id="KW-1185">Reference proteome</keyword>
<organism evidence="1 2">
    <name type="scientific">Athelia psychrophila</name>
    <dbReference type="NCBI Taxonomy" id="1759441"/>
    <lineage>
        <taxon>Eukaryota</taxon>
        <taxon>Fungi</taxon>
        <taxon>Dikarya</taxon>
        <taxon>Basidiomycota</taxon>
        <taxon>Agaricomycotina</taxon>
        <taxon>Agaricomycetes</taxon>
        <taxon>Agaricomycetidae</taxon>
        <taxon>Atheliales</taxon>
        <taxon>Atheliaceae</taxon>
        <taxon>Athelia</taxon>
    </lineage>
</organism>
<proteinExistence type="predicted"/>
<sequence length="355" mass="39682">GLIPESHQGKGADHATLLANPEVLRGVKLFMVGMWPAKLCRYVNMFLLPSLNIESTISEITAVRWLKKLRFKLQKVEKGVYVDGHECEDVVKSCHDFIEYMYTDGKDMDQVIPPVLQPGEKVHYCIFHDETCVHANDQCNCTWQREGEQPLRDKSRGRIKHCSDYIIEYSGCLCLSEDKIKTQLALPKQPLPPSAIIPEPTPPHIPEPLSEPIRLTKTGKISRTDDALKIFDFKYPEGIAAFIFDCSSAHEAYAKNALLAQKMNKGPGGNQPHMHNTINPLTGVVQAMTWGLDSLEVDLKGVSLTGRVSRVAPTRSYIQILYGYIYIHQEHSSNGLLDTSSRDLIALVSCGLVPT</sequence>
<dbReference type="STRING" id="436010.A0A167VJ70"/>